<dbReference type="OrthoDB" id="8062037at2759"/>
<sequence length="318" mass="36769">MLIEYFRTIRDKEEREHKRRCWPRIFWFLGLQGILEDERLTVQQAIVEGWKWFLDPEQYPVRYGEAGRAAEVWREMGVEWQERFLQSFVVNEKKLELVRGGVGDRGSRLAESLGYLLEFWALGSQIDVDHPAVTPPDLARHMPKCYVCGEQLKKEEIGGTAAHRPVQAACGHLSGYVCLRKWFTRHADCPQCGGELSGSQYQASPEAVLESYDRELKWLHPPIEFKDAETPHSMLDKLLLIFETAEEIRGRLKHWGAYADGMHSEWARLQDTGAYLARERLLSVLKMDTAGYRHAVLLHVRVGARRLWIDSLDQVIPV</sequence>
<dbReference type="Proteomes" id="UP000799291">
    <property type="component" value="Unassembled WGS sequence"/>
</dbReference>
<dbReference type="SUPFAM" id="SSF57850">
    <property type="entry name" value="RING/U-box"/>
    <property type="match status" value="1"/>
</dbReference>
<dbReference type="EMBL" id="MU005571">
    <property type="protein sequence ID" value="KAF2689881.1"/>
    <property type="molecule type" value="Genomic_DNA"/>
</dbReference>
<dbReference type="AlphaFoldDB" id="A0A6G1JI13"/>
<evidence type="ECO:0000313" key="3">
    <source>
        <dbReference type="EMBL" id="KAF2689881.1"/>
    </source>
</evidence>
<dbReference type="Pfam" id="PF13639">
    <property type="entry name" value="zf-RING_2"/>
    <property type="match status" value="1"/>
</dbReference>
<gene>
    <name evidence="3" type="ORF">K458DRAFT_356250</name>
</gene>
<dbReference type="Gene3D" id="3.30.40.10">
    <property type="entry name" value="Zinc/RING finger domain, C3HC4 (zinc finger)"/>
    <property type="match status" value="1"/>
</dbReference>
<feature type="domain" description="RING-type" evidence="2">
    <location>
        <begin position="145"/>
        <end position="192"/>
    </location>
</feature>
<proteinExistence type="predicted"/>
<evidence type="ECO:0000313" key="4">
    <source>
        <dbReference type="Proteomes" id="UP000799291"/>
    </source>
</evidence>
<protein>
    <recommendedName>
        <fullName evidence="2">RING-type domain-containing protein</fullName>
    </recommendedName>
</protein>
<keyword evidence="4" id="KW-1185">Reference proteome</keyword>
<keyword evidence="1" id="KW-0862">Zinc</keyword>
<accession>A0A6G1JI13</accession>
<reference evidence="3" key="1">
    <citation type="journal article" date="2020" name="Stud. Mycol.">
        <title>101 Dothideomycetes genomes: a test case for predicting lifestyles and emergence of pathogens.</title>
        <authorList>
            <person name="Haridas S."/>
            <person name="Albert R."/>
            <person name="Binder M."/>
            <person name="Bloem J."/>
            <person name="Labutti K."/>
            <person name="Salamov A."/>
            <person name="Andreopoulos B."/>
            <person name="Baker S."/>
            <person name="Barry K."/>
            <person name="Bills G."/>
            <person name="Bluhm B."/>
            <person name="Cannon C."/>
            <person name="Castanera R."/>
            <person name="Culley D."/>
            <person name="Daum C."/>
            <person name="Ezra D."/>
            <person name="Gonzalez J."/>
            <person name="Henrissat B."/>
            <person name="Kuo A."/>
            <person name="Liang C."/>
            <person name="Lipzen A."/>
            <person name="Lutzoni F."/>
            <person name="Magnuson J."/>
            <person name="Mondo S."/>
            <person name="Nolan M."/>
            <person name="Ohm R."/>
            <person name="Pangilinan J."/>
            <person name="Park H.-J."/>
            <person name="Ramirez L."/>
            <person name="Alfaro M."/>
            <person name="Sun H."/>
            <person name="Tritt A."/>
            <person name="Yoshinaga Y."/>
            <person name="Zwiers L.-H."/>
            <person name="Turgeon B."/>
            <person name="Goodwin S."/>
            <person name="Spatafora J."/>
            <person name="Crous P."/>
            <person name="Grigoriev I."/>
        </authorList>
    </citation>
    <scope>NUCLEOTIDE SEQUENCE</scope>
    <source>
        <strain evidence="3">CBS 122367</strain>
    </source>
</reference>
<dbReference type="InterPro" id="IPR001841">
    <property type="entry name" value="Znf_RING"/>
</dbReference>
<organism evidence="3 4">
    <name type="scientific">Lentithecium fluviatile CBS 122367</name>
    <dbReference type="NCBI Taxonomy" id="1168545"/>
    <lineage>
        <taxon>Eukaryota</taxon>
        <taxon>Fungi</taxon>
        <taxon>Dikarya</taxon>
        <taxon>Ascomycota</taxon>
        <taxon>Pezizomycotina</taxon>
        <taxon>Dothideomycetes</taxon>
        <taxon>Pleosporomycetidae</taxon>
        <taxon>Pleosporales</taxon>
        <taxon>Massarineae</taxon>
        <taxon>Lentitheciaceae</taxon>
        <taxon>Lentithecium</taxon>
    </lineage>
</organism>
<dbReference type="GO" id="GO:0008270">
    <property type="term" value="F:zinc ion binding"/>
    <property type="evidence" value="ECO:0007669"/>
    <property type="project" value="UniProtKB-KW"/>
</dbReference>
<dbReference type="InterPro" id="IPR013083">
    <property type="entry name" value="Znf_RING/FYVE/PHD"/>
</dbReference>
<evidence type="ECO:0000256" key="1">
    <source>
        <dbReference type="PROSITE-ProRule" id="PRU00175"/>
    </source>
</evidence>
<keyword evidence="1" id="KW-0863">Zinc-finger</keyword>
<keyword evidence="1" id="KW-0479">Metal-binding</keyword>
<dbReference type="PROSITE" id="PS50089">
    <property type="entry name" value="ZF_RING_2"/>
    <property type="match status" value="1"/>
</dbReference>
<evidence type="ECO:0000259" key="2">
    <source>
        <dbReference type="PROSITE" id="PS50089"/>
    </source>
</evidence>
<name>A0A6G1JI13_9PLEO</name>